<feature type="domain" description="SEFIR" evidence="1">
    <location>
        <begin position="1"/>
        <end position="124"/>
    </location>
</feature>
<dbReference type="PROSITE" id="PS51534">
    <property type="entry name" value="SEFIR"/>
    <property type="match status" value="1"/>
</dbReference>
<dbReference type="EMBL" id="FNUY01000007">
    <property type="protein sequence ID" value="SEG59549.1"/>
    <property type="molecule type" value="Genomic_DNA"/>
</dbReference>
<reference evidence="2 3" key="1">
    <citation type="submission" date="2016-10" db="EMBL/GenBank/DDBJ databases">
        <authorList>
            <person name="de Groot N.N."/>
        </authorList>
    </citation>
    <scope>NUCLEOTIDE SEQUENCE [LARGE SCALE GENOMIC DNA]</scope>
    <source>
        <strain evidence="2 3">DSM 26656</strain>
    </source>
</reference>
<protein>
    <submittedName>
        <fullName evidence="2">SEFIR domain-containing protein</fullName>
    </submittedName>
</protein>
<evidence type="ECO:0000313" key="2">
    <source>
        <dbReference type="EMBL" id="SEG59549.1"/>
    </source>
</evidence>
<keyword evidence="3" id="KW-1185">Reference proteome</keyword>
<accession>A0A1H6BFN7</accession>
<proteinExistence type="predicted"/>
<gene>
    <name evidence="2" type="ORF">SAMN04488115_107203</name>
</gene>
<sequence>MGHGIDIVIDKWDLKPGHDANAFMEKMSTDNSVTKIILVCDRQYTEKSNRRSGGAGTEAQIITPQIYQKTEQDKIVATFISIAAHRPTEDMALSVHRFFESIYNYFFSPDNVTSYRDDDCDNYKFIIHELFLYFIAALIKYERFATIDFFLSTEFYLGNSRSRRGKIMASYPIFRDYLKSFELRAKRLRRISPRADLLKERCNSVGIDFKHLMAADLILYIRNATDELYHNHWWPETLLYSTIDERVIEMFARAKSVAYFTKMIGMLNTSSVDTFKAKIEQIKARRDSIPKWSFHTLDLDELIGTSELGTVR</sequence>
<evidence type="ECO:0000259" key="1">
    <source>
        <dbReference type="PROSITE" id="PS51534"/>
    </source>
</evidence>
<organism evidence="2 3">
    <name type="scientific">Bosea lathyri</name>
    <dbReference type="NCBI Taxonomy" id="1036778"/>
    <lineage>
        <taxon>Bacteria</taxon>
        <taxon>Pseudomonadati</taxon>
        <taxon>Pseudomonadota</taxon>
        <taxon>Alphaproteobacteria</taxon>
        <taxon>Hyphomicrobiales</taxon>
        <taxon>Boseaceae</taxon>
        <taxon>Bosea</taxon>
    </lineage>
</organism>
<dbReference type="Pfam" id="PF08357">
    <property type="entry name" value="SEFIR"/>
    <property type="match status" value="1"/>
</dbReference>
<evidence type="ECO:0000313" key="3">
    <source>
        <dbReference type="Proteomes" id="UP000236743"/>
    </source>
</evidence>
<dbReference type="AlphaFoldDB" id="A0A1H6BFN7"/>
<dbReference type="Proteomes" id="UP000236743">
    <property type="component" value="Unassembled WGS sequence"/>
</dbReference>
<dbReference type="InterPro" id="IPR013568">
    <property type="entry name" value="SEFIR_dom"/>
</dbReference>
<name>A0A1H6BFN7_9HYPH</name>